<name>S8E242_9LAMI</name>
<dbReference type="PANTHER" id="PTHR13844">
    <property type="entry name" value="SWI/SNF-RELATED MATRIX-ASSOCIATED ACTIN-DEPENDENT REGULATOR OF CHROMATIN SUBFAMILY D"/>
    <property type="match status" value="1"/>
</dbReference>
<sequence>MAISLRVVSSLLAANSAVSSHFRNLPASGRDFRAATICSAAKQAVETEKREPRGLMKPRRVSPEMKAFLGGTSEIKRADVLKEVWAHIKTHNLQDPANKKVIICDAKLKTIFPGKDQIGFLEIARLITPHFL</sequence>
<dbReference type="Gene3D" id="1.10.245.10">
    <property type="entry name" value="SWIB/MDM2 domain"/>
    <property type="match status" value="1"/>
</dbReference>
<organism evidence="2 3">
    <name type="scientific">Genlisea aurea</name>
    <dbReference type="NCBI Taxonomy" id="192259"/>
    <lineage>
        <taxon>Eukaryota</taxon>
        <taxon>Viridiplantae</taxon>
        <taxon>Streptophyta</taxon>
        <taxon>Embryophyta</taxon>
        <taxon>Tracheophyta</taxon>
        <taxon>Spermatophyta</taxon>
        <taxon>Magnoliopsida</taxon>
        <taxon>eudicotyledons</taxon>
        <taxon>Gunneridae</taxon>
        <taxon>Pentapetalae</taxon>
        <taxon>asterids</taxon>
        <taxon>lamiids</taxon>
        <taxon>Lamiales</taxon>
        <taxon>Lentibulariaceae</taxon>
        <taxon>Genlisea</taxon>
    </lineage>
</organism>
<dbReference type="CDD" id="cd10567">
    <property type="entry name" value="SWIB-MDM2_like"/>
    <property type="match status" value="1"/>
</dbReference>
<dbReference type="SMART" id="SM00151">
    <property type="entry name" value="SWIB"/>
    <property type="match status" value="1"/>
</dbReference>
<comment type="caution">
    <text evidence="2">The sequence shown here is derived from an EMBL/GenBank/DDBJ whole genome shotgun (WGS) entry which is preliminary data.</text>
</comment>
<proteinExistence type="predicted"/>
<dbReference type="OrthoDB" id="10251073at2759"/>
<dbReference type="InterPro" id="IPR019835">
    <property type="entry name" value="SWIB_domain"/>
</dbReference>
<reference evidence="2 3" key="1">
    <citation type="journal article" date="2013" name="BMC Genomics">
        <title>The miniature genome of a carnivorous plant Genlisea aurea contains a low number of genes and short non-coding sequences.</title>
        <authorList>
            <person name="Leushkin E.V."/>
            <person name="Sutormin R.A."/>
            <person name="Nabieva E.R."/>
            <person name="Penin A.A."/>
            <person name="Kondrashov A.S."/>
            <person name="Logacheva M.D."/>
        </authorList>
    </citation>
    <scope>NUCLEOTIDE SEQUENCE [LARGE SCALE GENOMIC DNA]</scope>
</reference>
<evidence type="ECO:0000313" key="3">
    <source>
        <dbReference type="Proteomes" id="UP000015453"/>
    </source>
</evidence>
<protein>
    <recommendedName>
        <fullName evidence="1">DM2 domain-containing protein</fullName>
    </recommendedName>
</protein>
<dbReference type="PROSITE" id="PS51925">
    <property type="entry name" value="SWIB_MDM2"/>
    <property type="match status" value="1"/>
</dbReference>
<dbReference type="AlphaFoldDB" id="S8E242"/>
<dbReference type="Pfam" id="PF02201">
    <property type="entry name" value="SWIB"/>
    <property type="match status" value="1"/>
</dbReference>
<dbReference type="SUPFAM" id="SSF47592">
    <property type="entry name" value="SWIB/MDM2 domain"/>
    <property type="match status" value="1"/>
</dbReference>
<gene>
    <name evidence="2" type="ORF">M569_05012</name>
</gene>
<dbReference type="EMBL" id="AUSU01001982">
    <property type="protein sequence ID" value="EPS69753.1"/>
    <property type="molecule type" value="Genomic_DNA"/>
</dbReference>
<evidence type="ECO:0000259" key="1">
    <source>
        <dbReference type="PROSITE" id="PS51925"/>
    </source>
</evidence>
<keyword evidence="3" id="KW-1185">Reference proteome</keyword>
<feature type="domain" description="DM2" evidence="1">
    <location>
        <begin position="54"/>
        <end position="132"/>
    </location>
</feature>
<evidence type="ECO:0000313" key="2">
    <source>
        <dbReference type="EMBL" id="EPS69753.1"/>
    </source>
</evidence>
<dbReference type="Proteomes" id="UP000015453">
    <property type="component" value="Unassembled WGS sequence"/>
</dbReference>
<dbReference type="InterPro" id="IPR003121">
    <property type="entry name" value="SWIB_MDM2_domain"/>
</dbReference>
<accession>S8E242</accession>
<dbReference type="InterPro" id="IPR036885">
    <property type="entry name" value="SWIB_MDM2_dom_sf"/>
</dbReference>